<keyword evidence="1" id="KW-0812">Transmembrane</keyword>
<evidence type="ECO:0008006" key="4">
    <source>
        <dbReference type="Google" id="ProtNLM"/>
    </source>
</evidence>
<keyword evidence="1" id="KW-1133">Transmembrane helix</keyword>
<name>A0ABU2TUI0_9ACTN</name>
<dbReference type="Proteomes" id="UP001183809">
    <property type="component" value="Unassembled WGS sequence"/>
</dbReference>
<reference evidence="3" key="1">
    <citation type="submission" date="2023-07" db="EMBL/GenBank/DDBJ databases">
        <title>30 novel species of actinomycetes from the DSMZ collection.</title>
        <authorList>
            <person name="Nouioui I."/>
        </authorList>
    </citation>
    <scope>NUCLEOTIDE SEQUENCE [LARGE SCALE GENOMIC DNA]</scope>
    <source>
        <strain evidence="3">DSM 41699</strain>
    </source>
</reference>
<protein>
    <recommendedName>
        <fullName evidence="4">Integral membrane protein</fullName>
    </recommendedName>
</protein>
<feature type="transmembrane region" description="Helical" evidence="1">
    <location>
        <begin position="46"/>
        <end position="66"/>
    </location>
</feature>
<evidence type="ECO:0000313" key="3">
    <source>
        <dbReference type="Proteomes" id="UP001183809"/>
    </source>
</evidence>
<proteinExistence type="predicted"/>
<keyword evidence="1" id="KW-0472">Membrane</keyword>
<feature type="transmembrane region" description="Helical" evidence="1">
    <location>
        <begin position="103"/>
        <end position="121"/>
    </location>
</feature>
<accession>A0ABU2TUI0</accession>
<organism evidence="2 3">
    <name type="scientific">Streptomyces gibsoniae</name>
    <dbReference type="NCBI Taxonomy" id="3075529"/>
    <lineage>
        <taxon>Bacteria</taxon>
        <taxon>Bacillati</taxon>
        <taxon>Actinomycetota</taxon>
        <taxon>Actinomycetes</taxon>
        <taxon>Kitasatosporales</taxon>
        <taxon>Streptomycetaceae</taxon>
        <taxon>Streptomyces</taxon>
    </lineage>
</organism>
<comment type="caution">
    <text evidence="2">The sequence shown here is derived from an EMBL/GenBank/DDBJ whole genome shotgun (WGS) entry which is preliminary data.</text>
</comment>
<evidence type="ECO:0000313" key="2">
    <source>
        <dbReference type="EMBL" id="MDT0464520.1"/>
    </source>
</evidence>
<dbReference type="EMBL" id="JAVREY010000016">
    <property type="protein sequence ID" value="MDT0464520.1"/>
    <property type="molecule type" value="Genomic_DNA"/>
</dbReference>
<dbReference type="RefSeq" id="WP_311695766.1">
    <property type="nucleotide sequence ID" value="NZ_JAVREY010000016.1"/>
</dbReference>
<keyword evidence="3" id="KW-1185">Reference proteome</keyword>
<feature type="transmembrane region" description="Helical" evidence="1">
    <location>
        <begin position="20"/>
        <end position="40"/>
    </location>
</feature>
<evidence type="ECO:0000256" key="1">
    <source>
        <dbReference type="SAM" id="Phobius"/>
    </source>
</evidence>
<gene>
    <name evidence="2" type="ORF">RM764_16070</name>
</gene>
<sequence length="178" mass="19233">MTEGAGPGLIRVAYFERTSALLTVASAVLSEGLLLVLVGTTHRLETLLVGAVTVALVSLALLPFGLRLPARRRRKYEQAARIGVVEEPRADQDAARRLSLRRTAGFVGAVACWMTIIGLTFHDLMPPVLLVVVAVTQWARSRATTHWERENGAALWQDVPGVLGVRNPVFRLSAAGAM</sequence>